<dbReference type="STRING" id="246410.A0A0E1RYZ4"/>
<feature type="region of interest" description="Disordered" evidence="2">
    <location>
        <begin position="37"/>
        <end position="101"/>
    </location>
</feature>
<dbReference type="RefSeq" id="XP_001248661.1">
    <property type="nucleotide sequence ID" value="XM_001248660.2"/>
</dbReference>
<dbReference type="InParanoid" id="A0A0E1RYZ4"/>
<dbReference type="AlphaFoldDB" id="A0A0E1RYZ4"/>
<organism evidence="3 4">
    <name type="scientific">Coccidioides immitis (strain RS)</name>
    <name type="common">Valley fever fungus</name>
    <dbReference type="NCBI Taxonomy" id="246410"/>
    <lineage>
        <taxon>Eukaryota</taxon>
        <taxon>Fungi</taxon>
        <taxon>Dikarya</taxon>
        <taxon>Ascomycota</taxon>
        <taxon>Pezizomycotina</taxon>
        <taxon>Eurotiomycetes</taxon>
        <taxon>Eurotiomycetidae</taxon>
        <taxon>Onygenales</taxon>
        <taxon>Onygenaceae</taxon>
        <taxon>Coccidioides</taxon>
    </lineage>
</organism>
<gene>
    <name evidence="3" type="ORF">CIMG_02432</name>
</gene>
<proteinExistence type="predicted"/>
<evidence type="ECO:0000256" key="2">
    <source>
        <dbReference type="SAM" id="MobiDB-lite"/>
    </source>
</evidence>
<sequence>MRLALLRLAPTVCPRTSTTALVNNSCKLIEHPNILKSQPSRSLPCPTYRPRTPISKRHAGSLGRQRQLEKCGNEDHTANDAETLSEGWNTTTSCLPESSGESIEADLPHAFHDSPEPISNFIGYPSNISKECHLDPTRLEFESNIGDSRDIGSKLMDDARYAHDFGLWKELLQYRQRHYGDDGVVHIWKGLVERCAGLDLPVAGVDADFLWETFIAVGVKQEWLMKELQLYAEDLWVRTGKRWDRFYEEVVGGYFKEERPKKAVEWHLRLKQVHLRWPNEVVSLFTPAMSVEGGLQAFRNICRNVEGHKIYSRVVPPLWKQDRIRDAFAMHEFLMSRQDGPKTLSEIEPLLKYVELYGTEKQHSYFVRELVKAGIMKHDEPSDAEISQTQATKEEEQKNRNQPNKVAFSDEFGARLFATKALTFELIVAGLQMFGVDSIGPLTLREMALRTRSVEELVSQLVALKRSGISTGESVFSKVVVKLAFGKSTKLLHDVLHSDQHPDVLEDMRTQESLLATYTLAEDWRQVNKTLAVMSVTSNEDPHNHNVLFRNAVRVGNWEAATQQFEMMREQGVHLSRTTIMWVAHEILPRRRKGRRPSQDKQSVDALRRLIWLYQQVIISGGRVPPEAWVECIKRLGMYDLWSDLEKLCLWLIPFYAPTETSKHRLLQGINRPSAPSGSKPNCFESSLPAAHSKAPLRRIFSVRLQEAIVAWGFILRPHPDLGKQLVANPFNQGEYLIPWVRGIILLRQLRGQGVIVQTNTIKRACRARLATLFSEYRRSSRRRNRMLRRENPWMLNDILWSIQRAWGKPLFLEYGSNYHNLVNPKTRPVRVGRWTQTTREDMDWSLGARFSSFHISRQ</sequence>
<dbReference type="KEGG" id="cim:CIMG_02432"/>
<keyword evidence="4" id="KW-1185">Reference proteome</keyword>
<dbReference type="PROSITE" id="PS51375">
    <property type="entry name" value="PPR"/>
    <property type="match status" value="1"/>
</dbReference>
<evidence type="ECO:0000256" key="1">
    <source>
        <dbReference type="PROSITE-ProRule" id="PRU00708"/>
    </source>
</evidence>
<evidence type="ECO:0008006" key="5">
    <source>
        <dbReference type="Google" id="ProtNLM"/>
    </source>
</evidence>
<dbReference type="InterPro" id="IPR002885">
    <property type="entry name" value="PPR_rpt"/>
</dbReference>
<feature type="repeat" description="PPR" evidence="1">
    <location>
        <begin position="541"/>
        <end position="575"/>
    </location>
</feature>
<dbReference type="VEuPathDB" id="FungiDB:CIMG_02432"/>
<reference evidence="4" key="2">
    <citation type="journal article" date="2010" name="Genome Res.">
        <title>Population genomic sequencing of Coccidioides fungi reveals recent hybridization and transposon control.</title>
        <authorList>
            <person name="Neafsey D.E."/>
            <person name="Barker B.M."/>
            <person name="Sharpton T.J."/>
            <person name="Stajich J.E."/>
            <person name="Park D.J."/>
            <person name="Whiston E."/>
            <person name="Hung C.-Y."/>
            <person name="McMahan C."/>
            <person name="White J."/>
            <person name="Sykes S."/>
            <person name="Heiman D."/>
            <person name="Young S."/>
            <person name="Zeng Q."/>
            <person name="Abouelleil A."/>
            <person name="Aftuck L."/>
            <person name="Bessette D."/>
            <person name="Brown A."/>
            <person name="FitzGerald M."/>
            <person name="Lui A."/>
            <person name="Macdonald J.P."/>
            <person name="Priest M."/>
            <person name="Orbach M.J."/>
            <person name="Galgiani J.N."/>
            <person name="Kirkland T.N."/>
            <person name="Cole G.T."/>
            <person name="Birren B.W."/>
            <person name="Henn M.R."/>
            <person name="Taylor J.W."/>
            <person name="Rounsley S.D."/>
        </authorList>
    </citation>
    <scope>GENOME REANNOTATION</scope>
    <source>
        <strain evidence="4">RS</strain>
    </source>
</reference>
<dbReference type="GeneID" id="4566077"/>
<evidence type="ECO:0000313" key="4">
    <source>
        <dbReference type="Proteomes" id="UP000001261"/>
    </source>
</evidence>
<feature type="compositionally biased region" description="Basic and acidic residues" evidence="2">
    <location>
        <begin position="66"/>
        <end position="79"/>
    </location>
</feature>
<name>A0A0E1RYZ4_COCIM</name>
<protein>
    <recommendedName>
        <fullName evidence="5">Pentatricopeptide repeat domain-containing protein</fullName>
    </recommendedName>
</protein>
<dbReference type="OrthoDB" id="5366531at2759"/>
<dbReference type="Proteomes" id="UP000001261">
    <property type="component" value="Unassembled WGS sequence"/>
</dbReference>
<dbReference type="EMBL" id="GG704911">
    <property type="protein sequence ID" value="EAS37078.1"/>
    <property type="molecule type" value="Genomic_DNA"/>
</dbReference>
<dbReference type="OMA" id="ARMFATR"/>
<feature type="compositionally biased region" description="Polar residues" evidence="2">
    <location>
        <begin position="80"/>
        <end position="101"/>
    </location>
</feature>
<evidence type="ECO:0000313" key="3">
    <source>
        <dbReference type="EMBL" id="EAS37078.1"/>
    </source>
</evidence>
<accession>A0A0E1RYZ4</accession>
<feature type="region of interest" description="Disordered" evidence="2">
    <location>
        <begin position="381"/>
        <end position="404"/>
    </location>
</feature>
<reference evidence="4" key="1">
    <citation type="journal article" date="2009" name="Genome Res.">
        <title>Comparative genomic analyses of the human fungal pathogens Coccidioides and their relatives.</title>
        <authorList>
            <person name="Sharpton T.J."/>
            <person name="Stajich J.E."/>
            <person name="Rounsley S.D."/>
            <person name="Gardner M.J."/>
            <person name="Wortman J.R."/>
            <person name="Jordar V.S."/>
            <person name="Maiti R."/>
            <person name="Kodira C.D."/>
            <person name="Neafsey D.E."/>
            <person name="Zeng Q."/>
            <person name="Hung C.-Y."/>
            <person name="McMahan C."/>
            <person name="Muszewska A."/>
            <person name="Grynberg M."/>
            <person name="Mandel M.A."/>
            <person name="Kellner E.M."/>
            <person name="Barker B.M."/>
            <person name="Galgiani J.N."/>
            <person name="Orbach M.J."/>
            <person name="Kirkland T.N."/>
            <person name="Cole G.T."/>
            <person name="Henn M.R."/>
            <person name="Birren B.W."/>
            <person name="Taylor J.W."/>
        </authorList>
    </citation>
    <scope>NUCLEOTIDE SEQUENCE [LARGE SCALE GENOMIC DNA]</scope>
    <source>
        <strain evidence="4">RS</strain>
    </source>
</reference>